<name>A0A7I7MLD6_9MYCO</name>
<dbReference type="AlphaFoldDB" id="A0A7I7MLD6"/>
<gene>
    <name evidence="2" type="ORF">MPSYJ_55400</name>
</gene>
<feature type="compositionally biased region" description="Pro residues" evidence="1">
    <location>
        <begin position="210"/>
        <end position="221"/>
    </location>
</feature>
<protein>
    <submittedName>
        <fullName evidence="2">Uncharacterized protein</fullName>
    </submittedName>
</protein>
<keyword evidence="3" id="KW-1185">Reference proteome</keyword>
<evidence type="ECO:0000313" key="3">
    <source>
        <dbReference type="Proteomes" id="UP000466514"/>
    </source>
</evidence>
<accession>A0A7I7MLD6</accession>
<dbReference type="KEGG" id="mpsc:MPSYJ_55400"/>
<proteinExistence type="predicted"/>
<reference evidence="2 3" key="1">
    <citation type="journal article" date="2019" name="Emerg. Microbes Infect.">
        <title>Comprehensive subspecies identification of 175 nontuberculous mycobacteria species based on 7547 genomic profiles.</title>
        <authorList>
            <person name="Matsumoto Y."/>
            <person name="Kinjo T."/>
            <person name="Motooka D."/>
            <person name="Nabeya D."/>
            <person name="Jung N."/>
            <person name="Uechi K."/>
            <person name="Horii T."/>
            <person name="Iida T."/>
            <person name="Fujita J."/>
            <person name="Nakamura S."/>
        </authorList>
    </citation>
    <scope>NUCLEOTIDE SEQUENCE [LARGE SCALE GENOMIC DNA]</scope>
    <source>
        <strain evidence="2 3">JCM 13323</strain>
    </source>
</reference>
<dbReference type="EMBL" id="AP022574">
    <property type="protein sequence ID" value="BBX72079.1"/>
    <property type="molecule type" value="Genomic_DNA"/>
</dbReference>
<feature type="region of interest" description="Disordered" evidence="1">
    <location>
        <begin position="180"/>
        <end position="222"/>
    </location>
</feature>
<dbReference type="Proteomes" id="UP000466514">
    <property type="component" value="Chromosome"/>
</dbReference>
<evidence type="ECO:0000313" key="2">
    <source>
        <dbReference type="EMBL" id="BBX72079.1"/>
    </source>
</evidence>
<sequence>MSTAGVIEPPVFDAEPDWRFPLRVGCLPGIDVTTLHAGHGDNGGAEVPLRVMTLGVTGLSCDIIVVQGESELRSLREATTVSANFVLLLGHGVRGIDGALAVAASRSVGAIGYARADVALDRVFGFIRELTRGATIEDALRASGPYALEGNSDALAVAPLEAFLRNVAATARVAGIDLDSPRPSVPAYTEGRPRSSDPRGPVSFPGPGAMLPPPRVPPTRLPPSTLHDLVGSTEAYQRWVRQPGGAAIAAALAGDQSVIESLDRHHAGAAGVSRFLQTALHRRHADGTLGPRIGSGFLRNQPMMVVVGIGPLGPTRLVADVALDETQLGDPGPSGWELEITLKPETGDIARRPLHLPVSGSTADAMFPLDIEPTVTQWRGRLTVWHRSRAIQSAVLSGPVLDSDTDSQAGQQLSLIVDGEFHPMAGLDTHSAGGATVELDAKPAVYSSSGDFLIEPREEEMRNASSRIATKLGEMAVELDEVADLNDPRARTLLEYLAVQGFLLLRAMFPNQQQRDAVRREKFLQAIRLSDAAPELPYEFIYDLPSPSEDFTLCTEWTDGISTGVCPRCHLTDAVNGGTLCPLGFWGLSKVIERHNAVGNAERQAQARLRRGDIAGRTPVPLKRAAVALSVKADRAPRGAPETYIPPSRRISQALEDAGLPFDGPITDWKAWRTVITGHQPDLLIVLGHARFDDRRGEWSMQIGADSDLHLTQIEEGCVDTTSDNPGPVVFLFGCLTASEGAEQATFARMFREHRASVVVGTTSTVLGRQAGPVAAQLVAAVKSAAGLQPLGELLRRARASGLAEGSLMAMALNAFGDADYRLTV</sequence>
<organism evidence="2 3">
    <name type="scientific">Mycolicibacterium psychrotolerans</name>
    <dbReference type="NCBI Taxonomy" id="216929"/>
    <lineage>
        <taxon>Bacteria</taxon>
        <taxon>Bacillati</taxon>
        <taxon>Actinomycetota</taxon>
        <taxon>Actinomycetes</taxon>
        <taxon>Mycobacteriales</taxon>
        <taxon>Mycobacteriaceae</taxon>
        <taxon>Mycolicibacterium</taxon>
    </lineage>
</organism>
<evidence type="ECO:0000256" key="1">
    <source>
        <dbReference type="SAM" id="MobiDB-lite"/>
    </source>
</evidence>
<dbReference type="RefSeq" id="WP_163727499.1">
    <property type="nucleotide sequence ID" value="NZ_AP022574.1"/>
</dbReference>